<evidence type="ECO:0000256" key="4">
    <source>
        <dbReference type="ARBA" id="ARBA00023157"/>
    </source>
</evidence>
<dbReference type="PROSITE" id="PS00484">
    <property type="entry name" value="THYROGLOBULIN_1_1"/>
    <property type="match status" value="1"/>
</dbReference>
<evidence type="ECO:0000259" key="6">
    <source>
        <dbReference type="PROSITE" id="PS51162"/>
    </source>
</evidence>
<evidence type="ECO:0000256" key="3">
    <source>
        <dbReference type="ARBA" id="ARBA00022737"/>
    </source>
</evidence>
<dbReference type="Pfam" id="PF00086">
    <property type="entry name" value="Thyroglobulin_1"/>
    <property type="match status" value="1"/>
</dbReference>
<keyword evidence="2" id="KW-0964">Secreted</keyword>
<dbReference type="GO" id="GO:0005604">
    <property type="term" value="C:basement membrane"/>
    <property type="evidence" value="ECO:0007669"/>
    <property type="project" value="TreeGrafter"/>
</dbReference>
<accession>A0A8B9FX48</accession>
<evidence type="ECO:0000256" key="5">
    <source>
        <dbReference type="PROSITE-ProRule" id="PRU00500"/>
    </source>
</evidence>
<sequence length="88" mass="9727">MCPSVTRRAGTGPCSRPRTMCERWQQSLLEHYGGSPRSDQYVPQCDVEGNFTPLQCHGDSGYCWCVDESGREIQGTRSEPGSTPPCKS</sequence>
<dbReference type="PROSITE" id="PS51162">
    <property type="entry name" value="THYROGLOBULIN_1_2"/>
    <property type="match status" value="1"/>
</dbReference>
<dbReference type="SUPFAM" id="SSF57610">
    <property type="entry name" value="Thyroglobulin type-1 domain"/>
    <property type="match status" value="1"/>
</dbReference>
<dbReference type="InterPro" id="IPR000716">
    <property type="entry name" value="Thyroglobulin_1"/>
</dbReference>
<evidence type="ECO:0000256" key="1">
    <source>
        <dbReference type="ARBA" id="ARBA00004613"/>
    </source>
</evidence>
<dbReference type="PANTHER" id="PTHR12352">
    <property type="entry name" value="SECRETED MODULAR CALCIUM-BINDING PROTEIN"/>
    <property type="match status" value="1"/>
</dbReference>
<feature type="domain" description="Thyroglobulin type-1" evidence="6">
    <location>
        <begin position="18"/>
        <end position="86"/>
    </location>
</feature>
<dbReference type="InterPro" id="IPR036857">
    <property type="entry name" value="Thyroglobulin_1_sf"/>
</dbReference>
<dbReference type="Ensembl" id="ENSACOT00000015257.1">
    <property type="protein sequence ID" value="ENSACOP00000014739.1"/>
    <property type="gene ID" value="ENSACOG00000010273.1"/>
</dbReference>
<dbReference type="Gene3D" id="4.10.800.10">
    <property type="entry name" value="Thyroglobulin type-1"/>
    <property type="match status" value="1"/>
</dbReference>
<keyword evidence="8" id="KW-1185">Reference proteome</keyword>
<name>A0A8B9FX48_9PSIT</name>
<dbReference type="GO" id="GO:0005615">
    <property type="term" value="C:extracellular space"/>
    <property type="evidence" value="ECO:0007669"/>
    <property type="project" value="TreeGrafter"/>
</dbReference>
<dbReference type="InterPro" id="IPR051950">
    <property type="entry name" value="Dev_reg/Prot_inhib"/>
</dbReference>
<comment type="subcellular location">
    <subcellularLocation>
        <location evidence="1">Secreted</location>
    </subcellularLocation>
</comment>
<reference evidence="7" key="2">
    <citation type="submission" date="2025-09" db="UniProtKB">
        <authorList>
            <consortium name="Ensembl"/>
        </authorList>
    </citation>
    <scope>IDENTIFICATION</scope>
</reference>
<dbReference type="SMART" id="SM00211">
    <property type="entry name" value="TY"/>
    <property type="match status" value="1"/>
</dbReference>
<dbReference type="CDD" id="cd00191">
    <property type="entry name" value="TY"/>
    <property type="match status" value="1"/>
</dbReference>
<protein>
    <recommendedName>
        <fullName evidence="6">Thyroglobulin type-1 domain-containing protein</fullName>
    </recommendedName>
</protein>
<evidence type="ECO:0000313" key="8">
    <source>
        <dbReference type="Proteomes" id="UP000694522"/>
    </source>
</evidence>
<keyword evidence="3" id="KW-0677">Repeat</keyword>
<organism evidence="7 8">
    <name type="scientific">Amazona collaria</name>
    <name type="common">yellow-billed parrot</name>
    <dbReference type="NCBI Taxonomy" id="241587"/>
    <lineage>
        <taxon>Eukaryota</taxon>
        <taxon>Metazoa</taxon>
        <taxon>Chordata</taxon>
        <taxon>Craniata</taxon>
        <taxon>Vertebrata</taxon>
        <taxon>Euteleostomi</taxon>
        <taxon>Archelosauria</taxon>
        <taxon>Archosauria</taxon>
        <taxon>Dinosauria</taxon>
        <taxon>Saurischia</taxon>
        <taxon>Theropoda</taxon>
        <taxon>Coelurosauria</taxon>
        <taxon>Aves</taxon>
        <taxon>Neognathae</taxon>
        <taxon>Neoaves</taxon>
        <taxon>Telluraves</taxon>
        <taxon>Australaves</taxon>
        <taxon>Psittaciformes</taxon>
        <taxon>Psittacidae</taxon>
        <taxon>Amazona</taxon>
    </lineage>
</organism>
<feature type="disulfide bond" evidence="5">
    <location>
        <begin position="56"/>
        <end position="63"/>
    </location>
</feature>
<dbReference type="AlphaFoldDB" id="A0A8B9FX48"/>
<keyword evidence="4 5" id="KW-1015">Disulfide bond</keyword>
<reference evidence="7" key="1">
    <citation type="submission" date="2025-08" db="UniProtKB">
        <authorList>
            <consortium name="Ensembl"/>
        </authorList>
    </citation>
    <scope>IDENTIFICATION</scope>
</reference>
<dbReference type="Proteomes" id="UP000694522">
    <property type="component" value="Unplaced"/>
</dbReference>
<proteinExistence type="predicted"/>
<evidence type="ECO:0000256" key="2">
    <source>
        <dbReference type="ARBA" id="ARBA00022525"/>
    </source>
</evidence>
<dbReference type="GO" id="GO:0007160">
    <property type="term" value="P:cell-matrix adhesion"/>
    <property type="evidence" value="ECO:0007669"/>
    <property type="project" value="TreeGrafter"/>
</dbReference>
<comment type="caution">
    <text evidence="5">Lacks conserved residue(s) required for the propagation of feature annotation.</text>
</comment>
<evidence type="ECO:0000313" key="7">
    <source>
        <dbReference type="Ensembl" id="ENSACOP00000014739.1"/>
    </source>
</evidence>
<dbReference type="PANTHER" id="PTHR12352:SF3">
    <property type="entry name" value="NIDOGEN-2"/>
    <property type="match status" value="1"/>
</dbReference>